<name>A0A1G9Z1S8_9EURY</name>
<gene>
    <name evidence="1" type="ORF">SAMN04487949_3514</name>
</gene>
<dbReference type="RefSeq" id="WP_089699590.1">
    <property type="nucleotide sequence ID" value="NZ_FNHL01000006.1"/>
</dbReference>
<accession>A0A1G9Z1S8</accession>
<evidence type="ECO:0000313" key="1">
    <source>
        <dbReference type="EMBL" id="SDN15418.1"/>
    </source>
</evidence>
<dbReference type="Proteomes" id="UP000199451">
    <property type="component" value="Unassembled WGS sequence"/>
</dbReference>
<keyword evidence="2" id="KW-1185">Reference proteome</keyword>
<dbReference type="OrthoDB" id="302271at2157"/>
<sequence length="77" mass="8898">MRHSQTPLTPREEDAFKRIREVFDESDAASHRDALTEALAARMFEEDESEYLVEQLLSKGYLYAVHEEVRITGGLEL</sequence>
<dbReference type="EMBL" id="FNHL01000006">
    <property type="protein sequence ID" value="SDN15418.1"/>
    <property type="molecule type" value="Genomic_DNA"/>
</dbReference>
<organism evidence="1 2">
    <name type="scientific">Halogranum gelatinilyticum</name>
    <dbReference type="NCBI Taxonomy" id="660521"/>
    <lineage>
        <taxon>Archaea</taxon>
        <taxon>Methanobacteriati</taxon>
        <taxon>Methanobacteriota</taxon>
        <taxon>Stenosarchaea group</taxon>
        <taxon>Halobacteria</taxon>
        <taxon>Halobacteriales</taxon>
        <taxon>Haloferacaceae</taxon>
    </lineage>
</organism>
<dbReference type="AlphaFoldDB" id="A0A1G9Z1S8"/>
<dbReference type="STRING" id="660521.SAMN04487949_3514"/>
<reference evidence="2" key="1">
    <citation type="submission" date="2016-10" db="EMBL/GenBank/DDBJ databases">
        <authorList>
            <person name="Varghese N."/>
            <person name="Submissions S."/>
        </authorList>
    </citation>
    <scope>NUCLEOTIDE SEQUENCE [LARGE SCALE GENOMIC DNA]</scope>
    <source>
        <strain evidence="2">CGMCC 1.10119</strain>
    </source>
</reference>
<protein>
    <submittedName>
        <fullName evidence="1">Uncharacterized protein</fullName>
    </submittedName>
</protein>
<evidence type="ECO:0000313" key="2">
    <source>
        <dbReference type="Proteomes" id="UP000199451"/>
    </source>
</evidence>
<proteinExistence type="predicted"/>